<proteinExistence type="predicted"/>
<dbReference type="Proteomes" id="UP001583193">
    <property type="component" value="Unassembled WGS sequence"/>
</dbReference>
<comment type="caution">
    <text evidence="1">The sequence shown here is derived from an EMBL/GenBank/DDBJ whole genome shotgun (WGS) entry which is preliminary data.</text>
</comment>
<name>A0ABR3XR47_9EURO</name>
<sequence>MSSRRGPRPRPKISLWRRFRLWLRYWESPLRIRTSLIRLRDHKHPWLTLLRMFIPYPSWFFKIPGPFSLRELIEDEKNGTGIIRSHFGEIHNLRSIPIWRMRDTPLRSIYRLYELHLADRYKLMGYETEYFFFRPDWKLQNIPDPKDPDPLRYAVIACIVEELHEAVNWRLSLGLRRNREHVYRERGEDPYPPFVPEGLPSWTKDVAPIDKELLRRSVPEDKLDTDGNLVLEEGGKSPIFARRNIITNTGWLYTV</sequence>
<evidence type="ECO:0008006" key="3">
    <source>
        <dbReference type="Google" id="ProtNLM"/>
    </source>
</evidence>
<protein>
    <recommendedName>
        <fullName evidence="3">DNA-binding protein</fullName>
    </recommendedName>
</protein>
<evidence type="ECO:0000313" key="2">
    <source>
        <dbReference type="Proteomes" id="UP001583193"/>
    </source>
</evidence>
<dbReference type="EMBL" id="JAVDPF010000012">
    <property type="protein sequence ID" value="KAL1878462.1"/>
    <property type="molecule type" value="Genomic_DNA"/>
</dbReference>
<reference evidence="1 2" key="1">
    <citation type="journal article" date="2024" name="IMA Fungus">
        <title>IMA Genome - F19 : A genome assembly and annotation guide to empower mycologists, including annotated draft genome sequences of Ceratocystis pirilliformis, Diaporthe australafricana, Fusarium ophioides, Paecilomyces lecythidis, and Sporothrix stenoceras.</title>
        <authorList>
            <person name="Aylward J."/>
            <person name="Wilson A.M."/>
            <person name="Visagie C.M."/>
            <person name="Spraker J."/>
            <person name="Barnes I."/>
            <person name="Buitendag C."/>
            <person name="Ceriani C."/>
            <person name="Del Mar Angel L."/>
            <person name="du Plessis D."/>
            <person name="Fuchs T."/>
            <person name="Gasser K."/>
            <person name="Kramer D."/>
            <person name="Li W."/>
            <person name="Munsamy K."/>
            <person name="Piso A."/>
            <person name="Price J.L."/>
            <person name="Sonnekus B."/>
            <person name="Thomas C."/>
            <person name="van der Nest A."/>
            <person name="van Dijk A."/>
            <person name="van Heerden A."/>
            <person name="van Vuuren N."/>
            <person name="Yilmaz N."/>
            <person name="Duong T.A."/>
            <person name="van der Merwe N.A."/>
            <person name="Wingfield M.J."/>
            <person name="Wingfield B.D."/>
        </authorList>
    </citation>
    <scope>NUCLEOTIDE SEQUENCE [LARGE SCALE GENOMIC DNA]</scope>
    <source>
        <strain evidence="1 2">CMW 18167</strain>
    </source>
</reference>
<gene>
    <name evidence="1" type="ORF">Plec18167_004535</name>
</gene>
<organism evidence="1 2">
    <name type="scientific">Paecilomyces lecythidis</name>
    <dbReference type="NCBI Taxonomy" id="3004212"/>
    <lineage>
        <taxon>Eukaryota</taxon>
        <taxon>Fungi</taxon>
        <taxon>Dikarya</taxon>
        <taxon>Ascomycota</taxon>
        <taxon>Pezizomycotina</taxon>
        <taxon>Eurotiomycetes</taxon>
        <taxon>Eurotiomycetidae</taxon>
        <taxon>Eurotiales</taxon>
        <taxon>Thermoascaceae</taxon>
        <taxon>Paecilomyces</taxon>
    </lineage>
</organism>
<accession>A0ABR3XR47</accession>
<keyword evidence="2" id="KW-1185">Reference proteome</keyword>
<evidence type="ECO:0000313" key="1">
    <source>
        <dbReference type="EMBL" id="KAL1878462.1"/>
    </source>
</evidence>